<dbReference type="GO" id="GO:0005737">
    <property type="term" value="C:cytoplasm"/>
    <property type="evidence" value="ECO:0007669"/>
    <property type="project" value="TreeGrafter"/>
</dbReference>
<dbReference type="Pfam" id="PF01227">
    <property type="entry name" value="GTP_cyclohydroI"/>
    <property type="match status" value="1"/>
</dbReference>
<evidence type="ECO:0000256" key="3">
    <source>
        <dbReference type="ARBA" id="ARBA00022801"/>
    </source>
</evidence>
<feature type="compositionally biased region" description="Basic and acidic residues" evidence="4">
    <location>
        <begin position="1"/>
        <end position="19"/>
    </location>
</feature>
<dbReference type="GO" id="GO:0005525">
    <property type="term" value="F:GTP binding"/>
    <property type="evidence" value="ECO:0007669"/>
    <property type="project" value="TreeGrafter"/>
</dbReference>
<evidence type="ECO:0000256" key="1">
    <source>
        <dbReference type="ARBA" id="ARBA00005080"/>
    </source>
</evidence>
<reference evidence="6 7" key="1">
    <citation type="submission" date="2016-10" db="EMBL/GenBank/DDBJ databases">
        <authorList>
            <person name="de Groot N.N."/>
        </authorList>
    </citation>
    <scope>NUCLEOTIDE SEQUENCE [LARGE SCALE GENOMIC DNA]</scope>
    <source>
        <strain evidence="6 7">CGMCC 1.10457</strain>
    </source>
</reference>
<comment type="pathway">
    <text evidence="1">Cofactor biosynthesis; 7,8-dihydroneopterin triphosphate biosynthesis; 7,8-dihydroneopterin triphosphate from GTP: step 1/1.</text>
</comment>
<dbReference type="GO" id="GO:0046654">
    <property type="term" value="P:tetrahydrofolate biosynthetic process"/>
    <property type="evidence" value="ECO:0007669"/>
    <property type="project" value="InterPro"/>
</dbReference>
<keyword evidence="3 6" id="KW-0378">Hydrolase</keyword>
<accession>A0A1I6L0A2</accession>
<dbReference type="GO" id="GO:0006729">
    <property type="term" value="P:tetrahydrobiopterin biosynthetic process"/>
    <property type="evidence" value="ECO:0007669"/>
    <property type="project" value="TreeGrafter"/>
</dbReference>
<feature type="region of interest" description="Disordered" evidence="4">
    <location>
        <begin position="1"/>
        <end position="21"/>
    </location>
</feature>
<evidence type="ECO:0000313" key="7">
    <source>
        <dbReference type="Proteomes" id="UP000199062"/>
    </source>
</evidence>
<dbReference type="RefSeq" id="WP_089815931.1">
    <property type="nucleotide sequence ID" value="NZ_FOZK01000002.1"/>
</dbReference>
<dbReference type="PANTHER" id="PTHR11109:SF7">
    <property type="entry name" value="GTP CYCLOHYDROLASE 1"/>
    <property type="match status" value="1"/>
</dbReference>
<dbReference type="InterPro" id="IPR043134">
    <property type="entry name" value="GTP-CH-I_N"/>
</dbReference>
<dbReference type="GO" id="GO:0008270">
    <property type="term" value="F:zinc ion binding"/>
    <property type="evidence" value="ECO:0007669"/>
    <property type="project" value="TreeGrafter"/>
</dbReference>
<dbReference type="Proteomes" id="UP000199062">
    <property type="component" value="Unassembled WGS sequence"/>
</dbReference>
<dbReference type="OrthoDB" id="8438at2157"/>
<dbReference type="InterPro" id="IPR020602">
    <property type="entry name" value="GTP_CycHdrlase_I_dom"/>
</dbReference>
<feature type="domain" description="GTP cyclohydrolase I" evidence="5">
    <location>
        <begin position="30"/>
        <end position="197"/>
    </location>
</feature>
<organism evidence="6 7">
    <name type="scientific">Halomicrobium zhouii</name>
    <dbReference type="NCBI Taxonomy" id="767519"/>
    <lineage>
        <taxon>Archaea</taxon>
        <taxon>Methanobacteriati</taxon>
        <taxon>Methanobacteriota</taxon>
        <taxon>Stenosarchaea group</taxon>
        <taxon>Halobacteria</taxon>
        <taxon>Halobacteriales</taxon>
        <taxon>Haloarculaceae</taxon>
        <taxon>Halomicrobium</taxon>
    </lineage>
</organism>
<proteinExistence type="predicted"/>
<protein>
    <recommendedName>
        <fullName evidence="2">GTP cyclohydrolase I</fullName>
        <ecNumber evidence="2">3.5.4.16</ecNumber>
    </recommendedName>
</protein>
<evidence type="ECO:0000256" key="2">
    <source>
        <dbReference type="ARBA" id="ARBA00012715"/>
    </source>
</evidence>
<dbReference type="EMBL" id="FOZK01000002">
    <property type="protein sequence ID" value="SFR96895.1"/>
    <property type="molecule type" value="Genomic_DNA"/>
</dbReference>
<dbReference type="UniPathway" id="UPA00848">
    <property type="reaction ID" value="UER00151"/>
</dbReference>
<dbReference type="STRING" id="767519.SAMN05216559_1732"/>
<evidence type="ECO:0000313" key="6">
    <source>
        <dbReference type="EMBL" id="SFR96895.1"/>
    </source>
</evidence>
<gene>
    <name evidence="6" type="ORF">SAMN05216559_1732</name>
</gene>
<dbReference type="PANTHER" id="PTHR11109">
    <property type="entry name" value="GTP CYCLOHYDROLASE I"/>
    <property type="match status" value="1"/>
</dbReference>
<dbReference type="SUPFAM" id="SSF55620">
    <property type="entry name" value="Tetrahydrobiopterin biosynthesis enzymes-like"/>
    <property type="match status" value="1"/>
</dbReference>
<name>A0A1I6L0A2_9EURY</name>
<dbReference type="GO" id="GO:0003934">
    <property type="term" value="F:GTP cyclohydrolase I activity"/>
    <property type="evidence" value="ECO:0007669"/>
    <property type="project" value="UniProtKB-EC"/>
</dbReference>
<dbReference type="Gene3D" id="1.10.286.10">
    <property type="match status" value="1"/>
</dbReference>
<dbReference type="EC" id="3.5.4.16" evidence="2"/>
<sequence>MREHVTPDVDEPRRTENHPSETAIDWEQAQEGVRLLLDAVGEDTTEETLIETWSRRVPAAFETLTEGGREAAKPSMQTFETASDDFVVKTGIPLYSLCEHHLLPYYGEAHVGYRPGDAVVGLSKLSRYVRWQSRELTIQEGLTSDIATGLAEEIGAEGVVVELHATHLCEAMRGVETATETVTRSTVGALTDDEQRRFDQHVRTTD</sequence>
<evidence type="ECO:0000259" key="5">
    <source>
        <dbReference type="Pfam" id="PF01227"/>
    </source>
</evidence>
<dbReference type="Gene3D" id="3.30.1130.10">
    <property type="match status" value="1"/>
</dbReference>
<dbReference type="AlphaFoldDB" id="A0A1I6L0A2"/>
<dbReference type="InterPro" id="IPR001474">
    <property type="entry name" value="GTP_CycHdrlase_I"/>
</dbReference>
<dbReference type="InterPro" id="IPR043133">
    <property type="entry name" value="GTP-CH-I_C/QueF"/>
</dbReference>
<keyword evidence="7" id="KW-1185">Reference proteome</keyword>
<evidence type="ECO:0000256" key="4">
    <source>
        <dbReference type="SAM" id="MobiDB-lite"/>
    </source>
</evidence>